<proteinExistence type="predicted"/>
<keyword evidence="1" id="KW-0472">Membrane</keyword>
<dbReference type="Proteomes" id="UP000229897">
    <property type="component" value="Chromosome"/>
</dbReference>
<feature type="transmembrane region" description="Helical" evidence="1">
    <location>
        <begin position="60"/>
        <end position="79"/>
    </location>
</feature>
<evidence type="ECO:0000313" key="2">
    <source>
        <dbReference type="EMBL" id="ATQ73734.1"/>
    </source>
</evidence>
<evidence type="ECO:0000256" key="1">
    <source>
        <dbReference type="SAM" id="Phobius"/>
    </source>
</evidence>
<dbReference type="KEGG" id="mass:CR152_03815"/>
<keyword evidence="3" id="KW-1185">Reference proteome</keyword>
<dbReference type="EMBL" id="CP024608">
    <property type="protein sequence ID" value="ATQ73734.1"/>
    <property type="molecule type" value="Genomic_DNA"/>
</dbReference>
<accession>A0A2D2DFJ1</accession>
<dbReference type="RefSeq" id="WP_099873754.1">
    <property type="nucleotide sequence ID" value="NZ_CP024608.1"/>
</dbReference>
<keyword evidence="1" id="KW-1133">Transmembrane helix</keyword>
<evidence type="ECO:0000313" key="3">
    <source>
        <dbReference type="Proteomes" id="UP000229897"/>
    </source>
</evidence>
<reference evidence="2" key="1">
    <citation type="submission" date="2017-10" db="EMBL/GenBank/DDBJ databases">
        <title>Massilia psychrophilum sp. nov., a novel purple-pigmented bacterium isolated from Tianshan glacier, Xinjiang Municipality, China.</title>
        <authorList>
            <person name="Wang H."/>
        </authorList>
    </citation>
    <scope>NUCLEOTIDE SEQUENCE [LARGE SCALE GENOMIC DNA]</scope>
    <source>
        <strain evidence="2">B2</strain>
    </source>
</reference>
<dbReference type="AlphaFoldDB" id="A0A2D2DFJ1"/>
<protein>
    <submittedName>
        <fullName evidence="2">Uncharacterized protein</fullName>
    </submittedName>
</protein>
<feature type="transmembrane region" description="Helical" evidence="1">
    <location>
        <begin position="99"/>
        <end position="121"/>
    </location>
</feature>
<name>A0A2D2DFJ1_9BURK</name>
<organism evidence="2 3">
    <name type="scientific">Massilia violaceinigra</name>
    <dbReference type="NCBI Taxonomy" id="2045208"/>
    <lineage>
        <taxon>Bacteria</taxon>
        <taxon>Pseudomonadati</taxon>
        <taxon>Pseudomonadota</taxon>
        <taxon>Betaproteobacteria</taxon>
        <taxon>Burkholderiales</taxon>
        <taxon>Oxalobacteraceae</taxon>
        <taxon>Telluria group</taxon>
        <taxon>Massilia</taxon>
    </lineage>
</organism>
<dbReference type="OrthoDB" id="9182500at2"/>
<feature type="transmembrane region" description="Helical" evidence="1">
    <location>
        <begin position="33"/>
        <end position="53"/>
    </location>
</feature>
<keyword evidence="1" id="KW-0812">Transmembrane</keyword>
<gene>
    <name evidence="2" type="ORF">CR152_03815</name>
</gene>
<sequence>MPRFARLAHYLLIAVFLYAAVRSVQRYLDDKSSFYVELMLLLFLCAGIVGLYRRVAWGRFFASCFSVAIAFAGPLSIIALDGPLPHAPVLHALLGVSTWLTWAYIVITATLTLLPSVLIGIRRDWFREVWW</sequence>